<keyword evidence="4" id="KW-0732">Signal</keyword>
<dbReference type="GO" id="GO:0005737">
    <property type="term" value="C:cytoplasm"/>
    <property type="evidence" value="ECO:0007669"/>
    <property type="project" value="TreeGrafter"/>
</dbReference>
<evidence type="ECO:0000256" key="4">
    <source>
        <dbReference type="SAM" id="SignalP"/>
    </source>
</evidence>
<comment type="similarity">
    <text evidence="2">Belongs to the glycosyl hydrolase 33 family.</text>
</comment>
<accession>A0AAW9YBQ2</accession>
<dbReference type="CDD" id="cd15482">
    <property type="entry name" value="Sialidase_non-viral"/>
    <property type="match status" value="1"/>
</dbReference>
<dbReference type="EMBL" id="JAAIKZ010000022">
    <property type="protein sequence ID" value="NEX75856.1"/>
    <property type="molecule type" value="Genomic_DNA"/>
</dbReference>
<dbReference type="EC" id="3.2.1.18" evidence="3"/>
<evidence type="ECO:0000256" key="3">
    <source>
        <dbReference type="ARBA" id="ARBA00012733"/>
    </source>
</evidence>
<sequence length="127" mass="13785">MNKKICLLTLGCISFGALASNGIGNPEQRGEWIFKNGMSNSEADVPNYACYRIPAIVKLNNGELLAFSEARQNSCSDHDKNIDIVMRKRDLSGNWGPVTIVADHGGKVTRNPAPVAMTKGVSISYIM</sequence>
<name>A0AAW9YBQ2_9GAMM</name>
<proteinExistence type="inferred from homology"/>
<dbReference type="PANTHER" id="PTHR10628:SF30">
    <property type="entry name" value="EXO-ALPHA-SIALIDASE"/>
    <property type="match status" value="1"/>
</dbReference>
<dbReference type="SUPFAM" id="SSF50939">
    <property type="entry name" value="Sialidases"/>
    <property type="match status" value="1"/>
</dbReference>
<dbReference type="GO" id="GO:0004308">
    <property type="term" value="F:exo-alpha-sialidase activity"/>
    <property type="evidence" value="ECO:0007669"/>
    <property type="project" value="UniProtKB-EC"/>
</dbReference>
<feature type="chain" id="PRO_5043432395" description="exo-alpha-sialidase" evidence="4">
    <location>
        <begin position="20"/>
        <end position="127"/>
    </location>
</feature>
<dbReference type="GO" id="GO:0009313">
    <property type="term" value="P:oligosaccharide catabolic process"/>
    <property type="evidence" value="ECO:0007669"/>
    <property type="project" value="TreeGrafter"/>
</dbReference>
<dbReference type="RefSeq" id="WP_163148819.1">
    <property type="nucleotide sequence ID" value="NZ_JAAIKZ010000022.1"/>
</dbReference>
<dbReference type="PANTHER" id="PTHR10628">
    <property type="entry name" value="SIALIDASE"/>
    <property type="match status" value="1"/>
</dbReference>
<reference evidence="5 6" key="1">
    <citation type="submission" date="2020-02" db="EMBL/GenBank/DDBJ databases">
        <title>Genome sequencing of Aeromonas rivipollensis.</title>
        <authorList>
            <person name="Fono-Tamo Ubani E.K."/>
            <person name="Lekota K.E."/>
        </authorList>
    </citation>
    <scope>NUCLEOTIDE SEQUENCE [LARGE SCALE GENOMIC DNA]</scope>
    <source>
        <strain evidence="5 6">G87</strain>
    </source>
</reference>
<dbReference type="InterPro" id="IPR036278">
    <property type="entry name" value="Sialidase_sf"/>
</dbReference>
<comment type="caution">
    <text evidence="5">The sequence shown here is derived from an EMBL/GenBank/DDBJ whole genome shotgun (WGS) entry which is preliminary data.</text>
</comment>
<dbReference type="Gene3D" id="2.120.10.10">
    <property type="match status" value="1"/>
</dbReference>
<dbReference type="AlphaFoldDB" id="A0AAW9YBQ2"/>
<evidence type="ECO:0000313" key="6">
    <source>
        <dbReference type="Proteomes" id="UP000480681"/>
    </source>
</evidence>
<comment type="catalytic activity">
    <reaction evidence="1">
        <text>Hydrolysis of alpha-(2-&gt;3)-, alpha-(2-&gt;6)-, alpha-(2-&gt;8)- glycosidic linkages of terminal sialic acid residues in oligosaccharides, glycoproteins, glycolipids, colominic acid and synthetic substrates.</text>
        <dbReference type="EC" id="3.2.1.18"/>
    </reaction>
</comment>
<dbReference type="InterPro" id="IPR026856">
    <property type="entry name" value="Sialidase_fam"/>
</dbReference>
<dbReference type="GO" id="GO:0016020">
    <property type="term" value="C:membrane"/>
    <property type="evidence" value="ECO:0007669"/>
    <property type="project" value="TreeGrafter"/>
</dbReference>
<evidence type="ECO:0000256" key="1">
    <source>
        <dbReference type="ARBA" id="ARBA00000427"/>
    </source>
</evidence>
<organism evidence="5 6">
    <name type="scientific">Aeromonas rivipollensis</name>
    <dbReference type="NCBI Taxonomy" id="948519"/>
    <lineage>
        <taxon>Bacteria</taxon>
        <taxon>Pseudomonadati</taxon>
        <taxon>Pseudomonadota</taxon>
        <taxon>Gammaproteobacteria</taxon>
        <taxon>Aeromonadales</taxon>
        <taxon>Aeromonadaceae</taxon>
        <taxon>Aeromonas</taxon>
    </lineage>
</organism>
<gene>
    <name evidence="5" type="ORF">G4911_14120</name>
</gene>
<dbReference type="GO" id="GO:0006689">
    <property type="term" value="P:ganglioside catabolic process"/>
    <property type="evidence" value="ECO:0007669"/>
    <property type="project" value="TreeGrafter"/>
</dbReference>
<evidence type="ECO:0000313" key="5">
    <source>
        <dbReference type="EMBL" id="NEX75856.1"/>
    </source>
</evidence>
<protein>
    <recommendedName>
        <fullName evidence="3">exo-alpha-sialidase</fullName>
        <ecNumber evidence="3">3.2.1.18</ecNumber>
    </recommendedName>
</protein>
<evidence type="ECO:0000256" key="2">
    <source>
        <dbReference type="ARBA" id="ARBA00009348"/>
    </source>
</evidence>
<feature type="signal peptide" evidence="4">
    <location>
        <begin position="1"/>
        <end position="19"/>
    </location>
</feature>
<dbReference type="Proteomes" id="UP000480681">
    <property type="component" value="Unassembled WGS sequence"/>
</dbReference>